<dbReference type="InParanoid" id="L7JRL3"/>
<reference evidence="2 3" key="1">
    <citation type="journal article" date="2012" name="PLoS Pathog.">
        <title>The genome of the obligate intracellular parasite Trachipleistophora hominis: new insights into microsporidian genome dynamics and reductive evolution.</title>
        <authorList>
            <person name="Heinz E."/>
            <person name="Williams T.A."/>
            <person name="Nakjang S."/>
            <person name="Noel C.J."/>
            <person name="Swan D.C."/>
            <person name="Goldberg A.V."/>
            <person name="Harris S.R."/>
            <person name="Weinmaier T."/>
            <person name="Markert S."/>
            <person name="Becher D."/>
            <person name="Bernhardt J."/>
            <person name="Dagan T."/>
            <person name="Hacker C."/>
            <person name="Lucocq J.M."/>
            <person name="Schweder T."/>
            <person name="Rattei T."/>
            <person name="Hall N."/>
            <person name="Hirt R.P."/>
            <person name="Embley T.M."/>
        </authorList>
    </citation>
    <scope>NUCLEOTIDE SEQUENCE [LARGE SCALE GENOMIC DNA]</scope>
</reference>
<sequence>MRNTNNNTMSNILYIFISELFSLIQTQLITNQSNVWVPTSNDSLEEAYHVDTELSSQLQELPGPQVIVLLTNELLNEYLADHEVNYTLESLGITLYSVVETRKEIHTVFKTQLDTINSKFEFLYTNLPIYHFNESETMAALRLGCFFHVLSEKVGNVDFKKSHNWFVRHFLDFLCMLINKMQPICLTFKNMSNFQSLDVFETNVKILIQACRISLDLVEEHYDFNHQSGLNLVMLVGITNSLETISGYIINEYLRFDNIITCLNIMEMVNKFKQALILLLNLVLTSVQTEFWLLILDEPCECGFYDEKCRSFAKNDGPIYCTMCLGMFITETYSLDR</sequence>
<feature type="signal peptide" evidence="1">
    <location>
        <begin position="1"/>
        <end position="26"/>
    </location>
</feature>
<organism evidence="2 3">
    <name type="scientific">Trachipleistophora hominis</name>
    <name type="common">Microsporidian parasite</name>
    <dbReference type="NCBI Taxonomy" id="72359"/>
    <lineage>
        <taxon>Eukaryota</taxon>
        <taxon>Fungi</taxon>
        <taxon>Fungi incertae sedis</taxon>
        <taxon>Microsporidia</taxon>
        <taxon>Pleistophoridae</taxon>
        <taxon>Trachipleistophora</taxon>
    </lineage>
</organism>
<dbReference type="AlphaFoldDB" id="L7JRL3"/>
<protein>
    <submittedName>
        <fullName evidence="2">Uncharacterized protein</fullName>
    </submittedName>
</protein>
<proteinExistence type="predicted"/>
<dbReference type="Proteomes" id="UP000011185">
    <property type="component" value="Unassembled WGS sequence"/>
</dbReference>
<evidence type="ECO:0000313" key="3">
    <source>
        <dbReference type="Proteomes" id="UP000011185"/>
    </source>
</evidence>
<name>L7JRL3_TRAHO</name>
<feature type="chain" id="PRO_5003978773" evidence="1">
    <location>
        <begin position="27"/>
        <end position="337"/>
    </location>
</feature>
<dbReference type="HOGENOM" id="CLU_847849_0_0_1"/>
<keyword evidence="3" id="KW-1185">Reference proteome</keyword>
<gene>
    <name evidence="2" type="ORF">THOM_3126</name>
</gene>
<dbReference type="EMBL" id="JH994096">
    <property type="protein sequence ID" value="ELQ73930.1"/>
    <property type="molecule type" value="Genomic_DNA"/>
</dbReference>
<dbReference type="VEuPathDB" id="MicrosporidiaDB:THOM_3126"/>
<evidence type="ECO:0000313" key="2">
    <source>
        <dbReference type="EMBL" id="ELQ73930.1"/>
    </source>
</evidence>
<accession>L7JRL3</accession>
<dbReference type="OMA" id="LWIDEIT"/>
<evidence type="ECO:0000256" key="1">
    <source>
        <dbReference type="SAM" id="SignalP"/>
    </source>
</evidence>
<keyword evidence="1" id="KW-0732">Signal</keyword>